<evidence type="ECO:0000259" key="4">
    <source>
        <dbReference type="Pfam" id="PF25954"/>
    </source>
</evidence>
<reference evidence="6" key="1">
    <citation type="submission" date="2017-11" db="EMBL/GenBank/DDBJ databases">
        <authorList>
            <person name="Watanabe M."/>
            <person name="Kojima H."/>
        </authorList>
    </citation>
    <scope>NUCLEOTIDE SEQUENCE [LARGE SCALE GENOMIC DNA]</scope>
    <source>
        <strain evidence="6">Tokyo 01</strain>
    </source>
</reference>
<dbReference type="InterPro" id="IPR058625">
    <property type="entry name" value="MdtA-like_BSH"/>
</dbReference>
<dbReference type="SUPFAM" id="SSF111369">
    <property type="entry name" value="HlyD-like secretion proteins"/>
    <property type="match status" value="1"/>
</dbReference>
<protein>
    <submittedName>
        <fullName evidence="5">Efflux RND transporter periplasmic adaptor subun it</fullName>
    </submittedName>
</protein>
<dbReference type="Gene3D" id="2.40.30.170">
    <property type="match status" value="1"/>
</dbReference>
<name>A0A401FWJ0_9BACT</name>
<dbReference type="Gene3D" id="1.10.287.470">
    <property type="entry name" value="Helix hairpin bin"/>
    <property type="match status" value="1"/>
</dbReference>
<sequence>MRYQLFQLIAVCVLPVMFCAGCNEAVGNEKDAAEEIIRPVRAVKLTDVEMSGTRSFPGRAEAVREVNLAFEVAGTLVERQVNKGDRVTKGQVLARLDPRDFENSLNASKAEEARARANYNRIARAAATGAVSKQDLTNAKADLNVAVADVKIKAKAMEDTHLVAPFDGTIAATYLENHQQIQAKQQVLRLVDNSEIEFTVNIPEKMISAIPRMTDISVRFDAFPDRDIPAKIKEVGTEASRTTRTWPVTLIMAQPGDIEILPGMAGKSFGWSDIRDEMRGTGFEIPVAAVFENNGKSHVWVIDEKSGAVSRRAVSTGGLTNDGILIREGVGADQWIATAGVHHLEEGQKVRIMADDGRETVQ</sequence>
<evidence type="ECO:0000259" key="3">
    <source>
        <dbReference type="Pfam" id="PF25917"/>
    </source>
</evidence>
<gene>
    <name evidence="5" type="ORF">DENIS_2290</name>
</gene>
<dbReference type="InterPro" id="IPR006143">
    <property type="entry name" value="RND_pump_MFP"/>
</dbReference>
<evidence type="ECO:0000313" key="6">
    <source>
        <dbReference type="Proteomes" id="UP000288096"/>
    </source>
</evidence>
<proteinExistence type="inferred from homology"/>
<organism evidence="5 6">
    <name type="scientific">Desulfonema ishimotonii</name>
    <dbReference type="NCBI Taxonomy" id="45657"/>
    <lineage>
        <taxon>Bacteria</taxon>
        <taxon>Pseudomonadati</taxon>
        <taxon>Thermodesulfobacteriota</taxon>
        <taxon>Desulfobacteria</taxon>
        <taxon>Desulfobacterales</taxon>
        <taxon>Desulfococcaceae</taxon>
        <taxon>Desulfonema</taxon>
    </lineage>
</organism>
<feature type="domain" description="CusB-like beta-barrel" evidence="4">
    <location>
        <begin position="199"/>
        <end position="265"/>
    </location>
</feature>
<dbReference type="AlphaFoldDB" id="A0A401FWJ0"/>
<dbReference type="NCBIfam" id="TIGR01730">
    <property type="entry name" value="RND_mfp"/>
    <property type="match status" value="1"/>
</dbReference>
<dbReference type="OrthoDB" id="5508703at2"/>
<feature type="signal peptide" evidence="2">
    <location>
        <begin position="1"/>
        <end position="25"/>
    </location>
</feature>
<evidence type="ECO:0000256" key="2">
    <source>
        <dbReference type="SAM" id="SignalP"/>
    </source>
</evidence>
<dbReference type="GO" id="GO:1990281">
    <property type="term" value="C:efflux pump complex"/>
    <property type="evidence" value="ECO:0007669"/>
    <property type="project" value="TreeGrafter"/>
</dbReference>
<dbReference type="Pfam" id="PF25917">
    <property type="entry name" value="BSH_RND"/>
    <property type="match status" value="1"/>
</dbReference>
<accession>A0A401FWJ0</accession>
<comment type="similarity">
    <text evidence="1">Belongs to the membrane fusion protein (MFP) (TC 8.A.1) family.</text>
</comment>
<keyword evidence="2" id="KW-0732">Signal</keyword>
<dbReference type="Proteomes" id="UP000288096">
    <property type="component" value="Unassembled WGS sequence"/>
</dbReference>
<dbReference type="InterPro" id="IPR058792">
    <property type="entry name" value="Beta-barrel_RND_2"/>
</dbReference>
<dbReference type="RefSeq" id="WP_124328629.1">
    <property type="nucleotide sequence ID" value="NZ_BEXT01000001.1"/>
</dbReference>
<evidence type="ECO:0000256" key="1">
    <source>
        <dbReference type="ARBA" id="ARBA00009477"/>
    </source>
</evidence>
<dbReference type="Gene3D" id="2.40.420.20">
    <property type="match status" value="1"/>
</dbReference>
<dbReference type="PANTHER" id="PTHR30469">
    <property type="entry name" value="MULTIDRUG RESISTANCE PROTEIN MDTA"/>
    <property type="match status" value="1"/>
</dbReference>
<dbReference type="Pfam" id="PF25954">
    <property type="entry name" value="Beta-barrel_RND_2"/>
    <property type="match status" value="1"/>
</dbReference>
<feature type="domain" description="Multidrug resistance protein MdtA-like barrel-sandwich hybrid" evidence="3">
    <location>
        <begin position="65"/>
        <end position="189"/>
    </location>
</feature>
<dbReference type="EMBL" id="BEXT01000001">
    <property type="protein sequence ID" value="GBC61330.1"/>
    <property type="molecule type" value="Genomic_DNA"/>
</dbReference>
<reference evidence="6" key="2">
    <citation type="submission" date="2019-01" db="EMBL/GenBank/DDBJ databases">
        <title>Genome sequence of Desulfonema ishimotonii strain Tokyo 01.</title>
        <authorList>
            <person name="Fukui M."/>
        </authorList>
    </citation>
    <scope>NUCLEOTIDE SEQUENCE [LARGE SCALE GENOMIC DNA]</scope>
    <source>
        <strain evidence="6">Tokyo 01</strain>
    </source>
</reference>
<keyword evidence="6" id="KW-1185">Reference proteome</keyword>
<dbReference type="GO" id="GO:0015562">
    <property type="term" value="F:efflux transmembrane transporter activity"/>
    <property type="evidence" value="ECO:0007669"/>
    <property type="project" value="TreeGrafter"/>
</dbReference>
<comment type="caution">
    <text evidence="5">The sequence shown here is derived from an EMBL/GenBank/DDBJ whole genome shotgun (WGS) entry which is preliminary data.</text>
</comment>
<feature type="chain" id="PRO_5019072136" evidence="2">
    <location>
        <begin position="26"/>
        <end position="362"/>
    </location>
</feature>
<dbReference type="Gene3D" id="2.40.50.100">
    <property type="match status" value="1"/>
</dbReference>
<dbReference type="PANTHER" id="PTHR30469:SF20">
    <property type="entry name" value="EFFLUX RND TRANSPORTER PERIPLASMIC ADAPTOR SUBUNIT"/>
    <property type="match status" value="1"/>
</dbReference>
<evidence type="ECO:0000313" key="5">
    <source>
        <dbReference type="EMBL" id="GBC61330.1"/>
    </source>
</evidence>